<dbReference type="EMBL" id="BK016138">
    <property type="protein sequence ID" value="DAF97923.1"/>
    <property type="molecule type" value="Genomic_DNA"/>
</dbReference>
<protein>
    <submittedName>
        <fullName evidence="1">Uncharacterized protein</fullName>
    </submittedName>
</protein>
<name>A0A8S5UTZ1_9CAUD</name>
<sequence length="88" mass="9950">MGIPKSNAKRRYLVTFHVKAEWKDGAGVVHDLANHYVERLGHDADSVYNSAALEFPGCISKVYPDTEYNRKRLAAFRTTLIDITGARR</sequence>
<proteinExistence type="predicted"/>
<evidence type="ECO:0000313" key="1">
    <source>
        <dbReference type="EMBL" id="DAF97923.1"/>
    </source>
</evidence>
<organism evidence="1">
    <name type="scientific">Myoviridae sp. ctvxP16</name>
    <dbReference type="NCBI Taxonomy" id="2825205"/>
    <lineage>
        <taxon>Viruses</taxon>
        <taxon>Duplodnaviria</taxon>
        <taxon>Heunggongvirae</taxon>
        <taxon>Uroviricota</taxon>
        <taxon>Caudoviricetes</taxon>
    </lineage>
</organism>
<accession>A0A8S5UTZ1</accession>
<reference evidence="1" key="1">
    <citation type="journal article" date="2021" name="Proc. Natl. Acad. Sci. U.S.A.">
        <title>A Catalog of Tens of Thousands of Viruses from Human Metagenomes Reveals Hidden Associations with Chronic Diseases.</title>
        <authorList>
            <person name="Tisza M.J."/>
            <person name="Buck C.B."/>
        </authorList>
    </citation>
    <scope>NUCLEOTIDE SEQUENCE</scope>
    <source>
        <strain evidence="1">CtvxP16</strain>
    </source>
</reference>